<name>A0A158QAR8_ENTVE</name>
<evidence type="ECO:0000313" key="1">
    <source>
        <dbReference type="EMBL" id="VDD91410.1"/>
    </source>
</evidence>
<reference evidence="3" key="1">
    <citation type="submission" date="2016-04" db="UniProtKB">
        <authorList>
            <consortium name="WormBaseParasite"/>
        </authorList>
    </citation>
    <scope>IDENTIFICATION</scope>
</reference>
<dbReference type="AlphaFoldDB" id="A0A158QAR8"/>
<protein>
    <submittedName>
        <fullName evidence="3">BESS domain-containing protein</fullName>
    </submittedName>
</protein>
<dbReference type="OrthoDB" id="5808239at2759"/>
<dbReference type="Proteomes" id="UP000274131">
    <property type="component" value="Unassembled WGS sequence"/>
</dbReference>
<gene>
    <name evidence="1" type="ORF">EVEC_LOCUS6161</name>
</gene>
<dbReference type="WBParaSite" id="EVEC_0000658701-mRNA-1">
    <property type="protein sequence ID" value="EVEC_0000658701-mRNA-1"/>
    <property type="gene ID" value="EVEC_0000658701"/>
</dbReference>
<evidence type="ECO:0000313" key="3">
    <source>
        <dbReference type="WBParaSite" id="EVEC_0000658701-mRNA-1"/>
    </source>
</evidence>
<reference evidence="1 2" key="2">
    <citation type="submission" date="2018-10" db="EMBL/GenBank/DDBJ databases">
        <authorList>
            <consortium name="Pathogen Informatics"/>
        </authorList>
    </citation>
    <scope>NUCLEOTIDE SEQUENCE [LARGE SCALE GENOMIC DNA]</scope>
</reference>
<sequence>MISSACVIRIRRDTDSVVLSESENSVIIDSTSVKVERPDPDQPIERIEIRLESNITKPMVIGIQEVSQSSVVASPPNDDEASNTVLESDSLLPVKSETKPKTDEKKLATLAITVKRANLNGVPEVNEAEDTAAALETNYVGRVENYAQLPLDDDTTEEDDDESDEEVPVEKCFRNKNKLSREVLREMKLERRKLKKTLKRYRSQLMHFCSPKLVVENRAYRYRYHNLPKLQVLAKFPTLGCRQWSIEFSVNYFKFYRLLYCSNIDDWPHSVEVQQSMGEKLQLYQNVYAFTADR</sequence>
<keyword evidence="2" id="KW-1185">Reference proteome</keyword>
<dbReference type="EMBL" id="UXUI01008400">
    <property type="protein sequence ID" value="VDD91410.1"/>
    <property type="molecule type" value="Genomic_DNA"/>
</dbReference>
<proteinExistence type="predicted"/>
<evidence type="ECO:0000313" key="2">
    <source>
        <dbReference type="Proteomes" id="UP000274131"/>
    </source>
</evidence>
<organism evidence="3">
    <name type="scientific">Enterobius vermicularis</name>
    <name type="common">Human pinworm</name>
    <dbReference type="NCBI Taxonomy" id="51028"/>
    <lineage>
        <taxon>Eukaryota</taxon>
        <taxon>Metazoa</taxon>
        <taxon>Ecdysozoa</taxon>
        <taxon>Nematoda</taxon>
        <taxon>Chromadorea</taxon>
        <taxon>Rhabditida</taxon>
        <taxon>Spirurina</taxon>
        <taxon>Oxyuridomorpha</taxon>
        <taxon>Oxyuroidea</taxon>
        <taxon>Oxyuridae</taxon>
        <taxon>Enterobius</taxon>
    </lineage>
</organism>
<accession>A0A158QAR8</accession>